<dbReference type="Pfam" id="PF01370">
    <property type="entry name" value="Epimerase"/>
    <property type="match status" value="1"/>
</dbReference>
<organism evidence="2 3">
    <name type="scientific">Psychroserpens burtonensis</name>
    <dbReference type="NCBI Taxonomy" id="49278"/>
    <lineage>
        <taxon>Bacteria</taxon>
        <taxon>Pseudomonadati</taxon>
        <taxon>Bacteroidota</taxon>
        <taxon>Flavobacteriia</taxon>
        <taxon>Flavobacteriales</taxon>
        <taxon>Flavobacteriaceae</taxon>
        <taxon>Psychroserpens</taxon>
    </lineage>
</organism>
<comment type="caution">
    <text evidence="2">The sequence shown here is derived from an EMBL/GenBank/DDBJ whole genome shotgun (WGS) entry which is preliminary data.</text>
</comment>
<dbReference type="InterPro" id="IPR036291">
    <property type="entry name" value="NAD(P)-bd_dom_sf"/>
</dbReference>
<dbReference type="PANTHER" id="PTHR48079:SF6">
    <property type="entry name" value="NAD(P)-BINDING DOMAIN-CONTAINING PROTEIN-RELATED"/>
    <property type="match status" value="1"/>
</dbReference>
<gene>
    <name evidence="2" type="ORF">ES692_08170</name>
</gene>
<dbReference type="GO" id="GO:0005737">
    <property type="term" value="C:cytoplasm"/>
    <property type="evidence" value="ECO:0007669"/>
    <property type="project" value="TreeGrafter"/>
</dbReference>
<sequence>MTLLKPKISVIGCGWLGFPLAKKLIKRNYEVHGSTTSKAKLSALEAVQIIPFLIQFTSEGIVGNLKSCLKECQILIVNIPPGLRKNPESDYVKKMESFVNYIENSSIENVVFIGSTSVYEDEENFPVITENSPTSKASAPKQLIAVEALFQRNKKFKTTILRFSGLYGPKRHPATYLSGKSNIKNPEAPVNLIHRNDCIAIIISIIENNIWNAVFNASNSTKLNKKEFYTKACQLTGLVIPEFDNDSISTGKIIDSRKLIHDLNYNFQIKL</sequence>
<dbReference type="STRING" id="1123037.GCA_000425305_00224"/>
<dbReference type="SUPFAM" id="SSF51735">
    <property type="entry name" value="NAD(P)-binding Rossmann-fold domains"/>
    <property type="match status" value="1"/>
</dbReference>
<dbReference type="InterPro" id="IPR051783">
    <property type="entry name" value="NAD(P)-dependent_oxidoreduct"/>
</dbReference>
<protein>
    <submittedName>
        <fullName evidence="2">NAD-dependent epimerase/dehydratase family protein</fullName>
    </submittedName>
</protein>
<reference evidence="2 3" key="1">
    <citation type="submission" date="2019-08" db="EMBL/GenBank/DDBJ databases">
        <title>Genome of Psychroserpens burtonensis ACAM 167.</title>
        <authorList>
            <person name="Bowman J.P."/>
        </authorList>
    </citation>
    <scope>NUCLEOTIDE SEQUENCE [LARGE SCALE GENOMIC DNA]</scope>
    <source>
        <strain evidence="2 3">ACAM 167</strain>
    </source>
</reference>
<evidence type="ECO:0000313" key="3">
    <source>
        <dbReference type="Proteomes" id="UP000321938"/>
    </source>
</evidence>
<dbReference type="AlphaFoldDB" id="A0A5C7B782"/>
<proteinExistence type="predicted"/>
<evidence type="ECO:0000313" key="2">
    <source>
        <dbReference type="EMBL" id="TXE17865.1"/>
    </source>
</evidence>
<dbReference type="Proteomes" id="UP000321938">
    <property type="component" value="Unassembled WGS sequence"/>
</dbReference>
<keyword evidence="3" id="KW-1185">Reference proteome</keyword>
<dbReference type="EMBL" id="VOSB01000010">
    <property type="protein sequence ID" value="TXE17865.1"/>
    <property type="molecule type" value="Genomic_DNA"/>
</dbReference>
<dbReference type="Gene3D" id="3.40.50.720">
    <property type="entry name" value="NAD(P)-binding Rossmann-like Domain"/>
    <property type="match status" value="1"/>
</dbReference>
<accession>A0A5C7B782</accession>
<feature type="domain" description="NAD-dependent epimerase/dehydratase" evidence="1">
    <location>
        <begin position="12"/>
        <end position="173"/>
    </location>
</feature>
<name>A0A5C7B782_9FLAO</name>
<dbReference type="InterPro" id="IPR001509">
    <property type="entry name" value="Epimerase_deHydtase"/>
</dbReference>
<dbReference type="PANTHER" id="PTHR48079">
    <property type="entry name" value="PROTEIN YEEZ"/>
    <property type="match status" value="1"/>
</dbReference>
<dbReference type="OrthoDB" id="751203at2"/>
<dbReference type="GO" id="GO:0004029">
    <property type="term" value="F:aldehyde dehydrogenase (NAD+) activity"/>
    <property type="evidence" value="ECO:0007669"/>
    <property type="project" value="TreeGrafter"/>
</dbReference>
<evidence type="ECO:0000259" key="1">
    <source>
        <dbReference type="Pfam" id="PF01370"/>
    </source>
</evidence>